<proteinExistence type="predicted"/>
<feature type="domain" description="RES" evidence="1">
    <location>
        <begin position="61"/>
        <end position="214"/>
    </location>
</feature>
<evidence type="ECO:0000259" key="1">
    <source>
        <dbReference type="SMART" id="SM00953"/>
    </source>
</evidence>
<dbReference type="EMBL" id="MDEE01000114">
    <property type="protein sequence ID" value="PPU42926.1"/>
    <property type="molecule type" value="Genomic_DNA"/>
</dbReference>
<protein>
    <recommendedName>
        <fullName evidence="1">RES domain-containing protein</fullName>
    </recommendedName>
</protein>
<evidence type="ECO:0000313" key="2">
    <source>
        <dbReference type="EMBL" id="PPU42926.1"/>
    </source>
</evidence>
<gene>
    <name evidence="2" type="ORF">XdyCFBP7245_23320</name>
</gene>
<dbReference type="InterPro" id="IPR014914">
    <property type="entry name" value="RES_dom"/>
</dbReference>
<name>A0A2S7BCD5_9XANT</name>
<accession>A0A2S7BCD5</accession>
<dbReference type="SMART" id="SM00953">
    <property type="entry name" value="RES"/>
    <property type="match status" value="1"/>
</dbReference>
<evidence type="ECO:0000313" key="3">
    <source>
        <dbReference type="Proteomes" id="UP000238908"/>
    </source>
</evidence>
<reference evidence="2 3" key="1">
    <citation type="submission" date="2016-08" db="EMBL/GenBank/DDBJ databases">
        <authorList>
            <person name="Seilhamer J.J."/>
        </authorList>
    </citation>
    <scope>NUCLEOTIDE SEQUENCE [LARGE SCALE GENOMIC DNA]</scope>
    <source>
        <strain evidence="2 3">CFBP7245</strain>
    </source>
</reference>
<organism evidence="2 3">
    <name type="scientific">Xanthomonas dyei</name>
    <dbReference type="NCBI Taxonomy" id="743699"/>
    <lineage>
        <taxon>Bacteria</taxon>
        <taxon>Pseudomonadati</taxon>
        <taxon>Pseudomonadota</taxon>
        <taxon>Gammaproteobacteria</taxon>
        <taxon>Lysobacterales</taxon>
        <taxon>Lysobacteraceae</taxon>
        <taxon>Xanthomonas</taxon>
    </lineage>
</organism>
<dbReference type="AlphaFoldDB" id="A0A2S7BCD5"/>
<comment type="caution">
    <text evidence="2">The sequence shown here is derived from an EMBL/GenBank/DDBJ whole genome shotgun (WGS) entry which is preliminary data.</text>
</comment>
<dbReference type="Proteomes" id="UP000238908">
    <property type="component" value="Unassembled WGS sequence"/>
</dbReference>
<sequence>MTQNRWIALKDELKYKNRFFPESAPNQKELAELLGLLVISQNDLPRDFFRARVQRGEEAFSLIDLMAPPVGVAQAGRANPPGLSYLYVASDRDTALAEVRPTVADVVSVAQFEAVRNFKLVDLSDPRSQISPFRLGIETLSNVRAEMAFLSMLSEDLTRPTPVHKATFDYLATQYLCELIKRIGYDGVRYLGIPTFLRYQAHLLAHCVGQGAQAF</sequence>
<dbReference type="Pfam" id="PF08808">
    <property type="entry name" value="RES"/>
    <property type="match status" value="1"/>
</dbReference>